<keyword evidence="12 15" id="KW-1015">Disulfide bond</keyword>
<dbReference type="CDD" id="cd00054">
    <property type="entry name" value="EGF_CA"/>
    <property type="match status" value="2"/>
</dbReference>
<feature type="disulfide bond" evidence="15">
    <location>
        <begin position="165"/>
        <end position="183"/>
    </location>
</feature>
<evidence type="ECO:0000256" key="8">
    <source>
        <dbReference type="ARBA" id="ARBA00022737"/>
    </source>
</evidence>
<dbReference type="SMART" id="SM00181">
    <property type="entry name" value="EGF"/>
    <property type="match status" value="4"/>
</dbReference>
<dbReference type="PANTHER" id="PTHR22722:SF14">
    <property type="entry name" value="MEGALIN, ISOFORM A"/>
    <property type="match status" value="1"/>
</dbReference>
<dbReference type="SUPFAM" id="SSF57184">
    <property type="entry name" value="Growth factor receptor domain"/>
    <property type="match status" value="1"/>
</dbReference>
<dbReference type="AlphaFoldDB" id="A0A8D8X782"/>
<evidence type="ECO:0000256" key="6">
    <source>
        <dbReference type="ARBA" id="ARBA00022692"/>
    </source>
</evidence>
<feature type="disulfide bond" evidence="15">
    <location>
        <begin position="283"/>
        <end position="295"/>
    </location>
</feature>
<evidence type="ECO:0000313" key="20">
    <source>
        <dbReference type="EMBL" id="CAG6686297.1"/>
    </source>
</evidence>
<keyword evidence="6 18" id="KW-0812">Transmembrane</keyword>
<dbReference type="Gene3D" id="2.120.10.30">
    <property type="entry name" value="TolB, C-terminal domain"/>
    <property type="match status" value="1"/>
</dbReference>
<dbReference type="PROSITE" id="PS50068">
    <property type="entry name" value="LDLRA_2"/>
    <property type="match status" value="7"/>
</dbReference>
<evidence type="ECO:0000256" key="15">
    <source>
        <dbReference type="PROSITE-ProRule" id="PRU00124"/>
    </source>
</evidence>
<dbReference type="GO" id="GO:0016324">
    <property type="term" value="C:apical plasma membrane"/>
    <property type="evidence" value="ECO:0007669"/>
    <property type="project" value="TreeGrafter"/>
</dbReference>
<dbReference type="InterPro" id="IPR009030">
    <property type="entry name" value="Growth_fac_rcpt_cys_sf"/>
</dbReference>
<evidence type="ECO:0000256" key="13">
    <source>
        <dbReference type="ARBA" id="ARBA00023170"/>
    </source>
</evidence>
<organism evidence="20">
    <name type="scientific">Cacopsylla melanoneura</name>
    <dbReference type="NCBI Taxonomy" id="428564"/>
    <lineage>
        <taxon>Eukaryota</taxon>
        <taxon>Metazoa</taxon>
        <taxon>Ecdysozoa</taxon>
        <taxon>Arthropoda</taxon>
        <taxon>Hexapoda</taxon>
        <taxon>Insecta</taxon>
        <taxon>Pterygota</taxon>
        <taxon>Neoptera</taxon>
        <taxon>Paraneoptera</taxon>
        <taxon>Hemiptera</taxon>
        <taxon>Sternorrhyncha</taxon>
        <taxon>Psylloidea</taxon>
        <taxon>Psyllidae</taxon>
        <taxon>Psyllinae</taxon>
        <taxon>Cacopsylla</taxon>
    </lineage>
</organism>
<feature type="repeat" description="LDL-receptor class B" evidence="16">
    <location>
        <begin position="623"/>
        <end position="667"/>
    </location>
</feature>
<dbReference type="InterPro" id="IPR051221">
    <property type="entry name" value="LDLR-related"/>
</dbReference>
<dbReference type="Pfam" id="PF00058">
    <property type="entry name" value="Ldl_recept_b"/>
    <property type="match status" value="2"/>
</dbReference>
<feature type="disulfide bond" evidence="15">
    <location>
        <begin position="158"/>
        <end position="170"/>
    </location>
</feature>
<dbReference type="Gene3D" id="2.10.25.10">
    <property type="entry name" value="Laminin"/>
    <property type="match status" value="3"/>
</dbReference>
<dbReference type="FunFam" id="4.10.400.10:FF:000034">
    <property type="entry name" value="Low-density lipoprotein receptor-related protein 2"/>
    <property type="match status" value="1"/>
</dbReference>
<dbReference type="SMART" id="SM00135">
    <property type="entry name" value="LY"/>
    <property type="match status" value="5"/>
</dbReference>
<evidence type="ECO:0000256" key="14">
    <source>
        <dbReference type="ARBA" id="ARBA00023180"/>
    </source>
</evidence>
<feature type="domain" description="EGF-like" evidence="19">
    <location>
        <begin position="389"/>
        <end position="404"/>
    </location>
</feature>
<dbReference type="PANTHER" id="PTHR22722">
    <property type="entry name" value="LOW-DENSITY LIPOPROTEIN RECEPTOR-RELATED PROTEIN 2-RELATED"/>
    <property type="match status" value="1"/>
</dbReference>
<dbReference type="InterPro" id="IPR011042">
    <property type="entry name" value="6-blade_b-propeller_TolB-like"/>
</dbReference>
<protein>
    <submittedName>
        <fullName evidence="20">Very low-density lipoprotein receptor</fullName>
    </submittedName>
</protein>
<dbReference type="Pfam" id="PF14670">
    <property type="entry name" value="FXa_inhibition"/>
    <property type="match status" value="1"/>
</dbReference>
<keyword evidence="13 20" id="KW-0675">Receptor</keyword>
<evidence type="ECO:0000256" key="7">
    <source>
        <dbReference type="ARBA" id="ARBA00022729"/>
    </source>
</evidence>
<dbReference type="Pfam" id="PF12662">
    <property type="entry name" value="cEGF"/>
    <property type="match status" value="1"/>
</dbReference>
<keyword evidence="14" id="KW-0325">Glycoprotein</keyword>
<keyword evidence="5" id="KW-0254">Endocytosis</keyword>
<dbReference type="InterPro" id="IPR000033">
    <property type="entry name" value="LDLR_classB_rpt"/>
</dbReference>
<comment type="subcellular location">
    <subcellularLocation>
        <location evidence="1">Cell membrane</location>
        <topology evidence="1">Single-pass type I membrane protein</topology>
    </subcellularLocation>
</comment>
<dbReference type="PROSITE" id="PS01186">
    <property type="entry name" value="EGF_2"/>
    <property type="match status" value="1"/>
</dbReference>
<dbReference type="InterPro" id="IPR000742">
    <property type="entry name" value="EGF"/>
</dbReference>
<dbReference type="PRINTS" id="PR00261">
    <property type="entry name" value="LDLRECEPTOR"/>
</dbReference>
<proteinExistence type="predicted"/>
<dbReference type="SMART" id="SM00179">
    <property type="entry name" value="EGF_CA"/>
    <property type="match status" value="2"/>
</dbReference>
<evidence type="ECO:0000256" key="2">
    <source>
        <dbReference type="ARBA" id="ARBA00022475"/>
    </source>
</evidence>
<evidence type="ECO:0000256" key="12">
    <source>
        <dbReference type="ARBA" id="ARBA00023157"/>
    </source>
</evidence>
<feature type="repeat" description="LDL-receptor class B" evidence="16">
    <location>
        <begin position="536"/>
        <end position="578"/>
    </location>
</feature>
<accession>A0A8D8X782</accession>
<feature type="disulfide bond" evidence="15">
    <location>
        <begin position="302"/>
        <end position="317"/>
    </location>
</feature>
<feature type="disulfide bond" evidence="15">
    <location>
        <begin position="218"/>
        <end position="233"/>
    </location>
</feature>
<feature type="disulfide bond" evidence="15">
    <location>
        <begin position="85"/>
        <end position="103"/>
    </location>
</feature>
<comment type="caution">
    <text evidence="15">Lacks conserved residue(s) required for the propagation of feature annotation.</text>
</comment>
<dbReference type="InterPro" id="IPR001881">
    <property type="entry name" value="EGF-like_Ca-bd_dom"/>
</dbReference>
<dbReference type="Gene3D" id="4.10.400.10">
    <property type="entry name" value="Low-density Lipoprotein Receptor"/>
    <property type="match status" value="7"/>
</dbReference>
<evidence type="ECO:0000256" key="1">
    <source>
        <dbReference type="ARBA" id="ARBA00004251"/>
    </source>
</evidence>
<dbReference type="FunFam" id="4.10.400.10:FF:000001">
    <property type="entry name" value="Low-density lipoprotein receptor-related protein 1"/>
    <property type="match status" value="1"/>
</dbReference>
<dbReference type="PROSITE" id="PS00010">
    <property type="entry name" value="ASX_HYDROXYL"/>
    <property type="match status" value="1"/>
</dbReference>
<dbReference type="InterPro" id="IPR000152">
    <property type="entry name" value="EGF-type_Asp/Asn_hydroxyl_site"/>
</dbReference>
<keyword evidence="4" id="KW-0597">Phosphoprotein</keyword>
<dbReference type="InterPro" id="IPR023415">
    <property type="entry name" value="LDLR_class-A_CS"/>
</dbReference>
<sequence length="944" mass="105653">MGSPVFRLDFVRLSIVCSISFFLILISSIPCTSGQFEFASNDSSWQLRFNHHLFADDTPIYPDYLDTFDDGTSENRTCTSTEFRCKNNRCIPKQWQCDGEKDCTDGSDEEPDVCNVKSCKDKNMFRCGTGLCISKDWVCDRQEDCSDGADEKGCHETCRSDEFTCTNGNCIQMRWVCDKDNDCGDGSDEKDCKPVTCNKLTDFTCGNNTACISAKWVCDGDFDCPDKSDEMNCRKPLNLSNPCKANEYECADKLSCIHASWVCDGDPDCPDGSDEKSCSNKTCRADQFQCKSGGCIPGVLVCSGERECPDGSDETNCDTHKHLQCDRRTHFNCGGMTNMCLPLSKVCDKHPDCPLLEDEDPARCDVNECTKDNGGCSHRCIDLPVGYMCECHDGYKLSANGHTCIDIDECQIPGSCSQLCTNEKGSFKCECVPGYLKDPNHPTQCKASEGHASLLFARRHDIRKISLDHHEMTSIVNNTKSATAIDFVFRTGMIFWSDISEQKIYKAPIDEGPKRTVVIEHDKTSADGLAVDWIYSHIYWTDAGKNTIELANFEGTMRKVLVRSYLEEPRSLAVNPIDGWMYWSDWGDTPKIERAGMDGSHRVPVIVSGIKWPNGLTLDLVQKRLYWVDAKLNEISSCDYNGERRRLILYSPRALAHPFSISTFEDWLYWTDWNQKGIFKANKFTGENLTAITGVHQLQTPMVLHVYHPYRQPDGTNHCAAVNGHCSHLCLPAPQINAHSPKISCACPDGLKLLPDRLMCAEAVINRTTSSPMDNYNNSSRDDTATVVVPTTTTPISTTSSTSTTESADIVEQNVTAVSTETHDTEYPDDTNDSNPNSIKSLVDPEEDGMVAFVVILVCTIILLLSGLICLIVYRHYLHRSSTNMNFDNPVYRKTTEDQFSLEKNQYNPARLYPTNISDEFLNDMLISPYTHEPLNSPGTNEYV</sequence>
<keyword evidence="2" id="KW-1003">Cell membrane</keyword>
<feature type="disulfide bond" evidence="15">
    <location>
        <begin position="290"/>
        <end position="308"/>
    </location>
</feature>
<keyword evidence="11 18" id="KW-0472">Membrane</keyword>
<dbReference type="FunFam" id="2.10.25.10:FF:000009">
    <property type="entry name" value="Low-density lipoprotein receptor isoform 1"/>
    <property type="match status" value="1"/>
</dbReference>
<evidence type="ECO:0000256" key="9">
    <source>
        <dbReference type="ARBA" id="ARBA00022837"/>
    </source>
</evidence>
<evidence type="ECO:0000259" key="19">
    <source>
        <dbReference type="PROSITE" id="PS01186"/>
    </source>
</evidence>
<evidence type="ECO:0000256" key="4">
    <source>
        <dbReference type="ARBA" id="ARBA00022553"/>
    </source>
</evidence>
<dbReference type="InterPro" id="IPR002172">
    <property type="entry name" value="LDrepeatLR_classA_rpt"/>
</dbReference>
<feature type="repeat" description="LDL-receptor class B" evidence="16">
    <location>
        <begin position="492"/>
        <end position="535"/>
    </location>
</feature>
<reference evidence="20" key="1">
    <citation type="submission" date="2021-05" db="EMBL/GenBank/DDBJ databases">
        <authorList>
            <person name="Alioto T."/>
            <person name="Alioto T."/>
            <person name="Gomez Garrido J."/>
        </authorList>
    </citation>
    <scope>NUCLEOTIDE SEQUENCE</scope>
</reference>
<keyword evidence="20" id="KW-0449">Lipoprotein</keyword>
<keyword evidence="10 18" id="KW-1133">Transmembrane helix</keyword>
<name>A0A8D8X782_9HEMI</name>
<dbReference type="FunFam" id="4.10.400.10:FF:000113">
    <property type="entry name" value="Low-density lipoprotein receptor-related protein 8"/>
    <property type="match status" value="1"/>
</dbReference>
<dbReference type="InterPro" id="IPR036055">
    <property type="entry name" value="LDL_receptor-like_sf"/>
</dbReference>
<evidence type="ECO:0000256" key="11">
    <source>
        <dbReference type="ARBA" id="ARBA00023136"/>
    </source>
</evidence>
<dbReference type="Pfam" id="PF00057">
    <property type="entry name" value="Ldl_recept_a"/>
    <property type="match status" value="6"/>
</dbReference>
<evidence type="ECO:0000256" key="18">
    <source>
        <dbReference type="SAM" id="Phobius"/>
    </source>
</evidence>
<dbReference type="SMART" id="SM00192">
    <property type="entry name" value="LDLa"/>
    <property type="match status" value="7"/>
</dbReference>
<dbReference type="GO" id="GO:0043235">
    <property type="term" value="C:receptor complex"/>
    <property type="evidence" value="ECO:0007669"/>
    <property type="project" value="TreeGrafter"/>
</dbReference>
<keyword evidence="7" id="KW-0732">Signal</keyword>
<feature type="compositionally biased region" description="Low complexity" evidence="17">
    <location>
        <begin position="785"/>
        <end position="805"/>
    </location>
</feature>
<dbReference type="PROSITE" id="PS51120">
    <property type="entry name" value="LDLRB"/>
    <property type="match status" value="4"/>
</dbReference>
<dbReference type="FunFam" id="2.120.10.30:FF:000008">
    <property type="entry name" value="Low-density lipoprotein receptor-related protein 4"/>
    <property type="match status" value="1"/>
</dbReference>
<dbReference type="FunFam" id="4.10.400.10:FF:000011">
    <property type="entry name" value="Low-density lipoprotein receptor-related protein 1"/>
    <property type="match status" value="1"/>
</dbReference>
<keyword evidence="3" id="KW-0245">EGF-like domain</keyword>
<feature type="disulfide bond" evidence="15">
    <location>
        <begin position="139"/>
        <end position="154"/>
    </location>
</feature>
<feature type="repeat" description="LDL-receptor class B" evidence="16">
    <location>
        <begin position="579"/>
        <end position="622"/>
    </location>
</feature>
<dbReference type="SUPFAM" id="SSF63825">
    <property type="entry name" value="YWTD domain"/>
    <property type="match status" value="1"/>
</dbReference>
<dbReference type="PROSITE" id="PS01209">
    <property type="entry name" value="LDLRA_1"/>
    <property type="match status" value="3"/>
</dbReference>
<feature type="disulfide bond" evidence="15">
    <location>
        <begin position="78"/>
        <end position="90"/>
    </location>
</feature>
<dbReference type="EMBL" id="HBUF01275526">
    <property type="protein sequence ID" value="CAG6686297.1"/>
    <property type="molecule type" value="Transcribed_RNA"/>
</dbReference>
<evidence type="ECO:0000256" key="17">
    <source>
        <dbReference type="SAM" id="MobiDB-lite"/>
    </source>
</evidence>
<dbReference type="GO" id="GO:0042562">
    <property type="term" value="F:hormone binding"/>
    <property type="evidence" value="ECO:0007669"/>
    <property type="project" value="TreeGrafter"/>
</dbReference>
<feature type="disulfide bond" evidence="15">
    <location>
        <begin position="263"/>
        <end position="278"/>
    </location>
</feature>
<dbReference type="GO" id="GO:0005509">
    <property type="term" value="F:calcium ion binding"/>
    <property type="evidence" value="ECO:0007669"/>
    <property type="project" value="InterPro"/>
</dbReference>
<evidence type="ECO:0000256" key="5">
    <source>
        <dbReference type="ARBA" id="ARBA00022583"/>
    </source>
</evidence>
<dbReference type="GO" id="GO:0006898">
    <property type="term" value="P:receptor-mediated endocytosis"/>
    <property type="evidence" value="ECO:0007669"/>
    <property type="project" value="TreeGrafter"/>
</dbReference>
<feature type="region of interest" description="Disordered" evidence="17">
    <location>
        <begin position="772"/>
        <end position="811"/>
    </location>
</feature>
<feature type="transmembrane region" description="Helical" evidence="18">
    <location>
        <begin position="850"/>
        <end position="874"/>
    </location>
</feature>
<dbReference type="InterPro" id="IPR018097">
    <property type="entry name" value="EGF_Ca-bd_CS"/>
</dbReference>
<evidence type="ECO:0000256" key="3">
    <source>
        <dbReference type="ARBA" id="ARBA00022536"/>
    </source>
</evidence>
<evidence type="ECO:0000256" key="10">
    <source>
        <dbReference type="ARBA" id="ARBA00022989"/>
    </source>
</evidence>
<feature type="disulfide bond" evidence="15">
    <location>
        <begin position="127"/>
        <end position="145"/>
    </location>
</feature>
<dbReference type="InterPro" id="IPR026823">
    <property type="entry name" value="cEGF"/>
</dbReference>
<keyword evidence="9" id="KW-0106">Calcium</keyword>
<dbReference type="CDD" id="cd00112">
    <property type="entry name" value="LDLa"/>
    <property type="match status" value="6"/>
</dbReference>
<evidence type="ECO:0000256" key="16">
    <source>
        <dbReference type="PROSITE-ProRule" id="PRU00461"/>
    </source>
</evidence>
<dbReference type="PROSITE" id="PS01187">
    <property type="entry name" value="EGF_CA"/>
    <property type="match status" value="1"/>
</dbReference>
<dbReference type="SUPFAM" id="SSF57424">
    <property type="entry name" value="LDL receptor-like module"/>
    <property type="match status" value="7"/>
</dbReference>
<feature type="disulfide bond" evidence="15">
    <location>
        <begin position="177"/>
        <end position="192"/>
    </location>
</feature>
<keyword evidence="8" id="KW-0677">Repeat</keyword>